<dbReference type="Gene3D" id="3.30.70.1430">
    <property type="entry name" value="Multidrug efflux transporter AcrB pore domain"/>
    <property type="match status" value="2"/>
</dbReference>
<proteinExistence type="predicted"/>
<dbReference type="Gene3D" id="1.20.1640.10">
    <property type="entry name" value="Multidrug efflux transporter AcrB transmembrane domain"/>
    <property type="match status" value="2"/>
</dbReference>
<dbReference type="InterPro" id="IPR027463">
    <property type="entry name" value="AcrB_DN_DC_subdom"/>
</dbReference>
<organism evidence="2 3">
    <name type="scientific">Sphingobium naphthae</name>
    <dbReference type="NCBI Taxonomy" id="1886786"/>
    <lineage>
        <taxon>Bacteria</taxon>
        <taxon>Pseudomonadati</taxon>
        <taxon>Pseudomonadota</taxon>
        <taxon>Alphaproteobacteria</taxon>
        <taxon>Sphingomonadales</taxon>
        <taxon>Sphingomonadaceae</taxon>
        <taxon>Sphingobium</taxon>
    </lineage>
</organism>
<keyword evidence="1" id="KW-1133">Transmembrane helix</keyword>
<dbReference type="RefSeq" id="WP_066721906.1">
    <property type="nucleotide sequence ID" value="NZ_JAPTHD010000012.1"/>
</dbReference>
<feature type="transmembrane region" description="Helical" evidence="1">
    <location>
        <begin position="442"/>
        <end position="467"/>
    </location>
</feature>
<keyword evidence="1" id="KW-0472">Membrane</keyword>
<gene>
    <name evidence="2" type="ORF">O0R41_18160</name>
</gene>
<dbReference type="EMBL" id="JAPTHD010000012">
    <property type="protein sequence ID" value="MDV5825533.1"/>
    <property type="molecule type" value="Genomic_DNA"/>
</dbReference>
<protein>
    <submittedName>
        <fullName evidence="2">Efflux RND transporter permease subunit</fullName>
    </submittedName>
</protein>
<comment type="caution">
    <text evidence="2">The sequence shown here is derived from an EMBL/GenBank/DDBJ whole genome shotgun (WGS) entry which is preliminary data.</text>
</comment>
<feature type="transmembrane region" description="Helical" evidence="1">
    <location>
        <begin position="335"/>
        <end position="353"/>
    </location>
</feature>
<feature type="transmembrane region" description="Helical" evidence="1">
    <location>
        <begin position="1017"/>
        <end position="1040"/>
    </location>
</feature>
<dbReference type="Gene3D" id="3.30.2090.10">
    <property type="entry name" value="Multidrug efflux transporter AcrB TolC docking domain, DN and DC subdomains"/>
    <property type="match status" value="2"/>
</dbReference>
<name>A0ABU4A188_9SPHN</name>
<feature type="transmembrane region" description="Helical" evidence="1">
    <location>
        <begin position="940"/>
        <end position="964"/>
    </location>
</feature>
<feature type="transmembrane region" description="Helical" evidence="1">
    <location>
        <begin position="985"/>
        <end position="1005"/>
    </location>
</feature>
<dbReference type="PRINTS" id="PR00702">
    <property type="entry name" value="ACRIFLAVINRP"/>
</dbReference>
<dbReference type="Proteomes" id="UP001185984">
    <property type="component" value="Unassembled WGS sequence"/>
</dbReference>
<reference evidence="3" key="1">
    <citation type="journal article" date="2022" name="J Environ Chem Eng">
        <title>Biodegradation of petroleum oil using a constructed nonpathogenic and heavy metal-tolerant bacterial consortium isolated from marine sponges.</title>
        <authorList>
            <person name="Dechsakulwatana C."/>
            <person name="Rungsihiranrut A."/>
            <person name="Muangchinda C."/>
            <person name="Ningthoujam R."/>
            <person name="Klankeo P."/>
            <person name="Pinyakong O."/>
        </authorList>
    </citation>
    <scope>NUCLEOTIDE SEQUENCE [LARGE SCALE GENOMIC DNA]</scope>
    <source>
        <strain evidence="3">MO2-4</strain>
    </source>
</reference>
<keyword evidence="1" id="KW-0812">Transmembrane</keyword>
<feature type="transmembrane region" description="Helical" evidence="1">
    <location>
        <begin position="909"/>
        <end position="934"/>
    </location>
</feature>
<evidence type="ECO:0000313" key="3">
    <source>
        <dbReference type="Proteomes" id="UP001185984"/>
    </source>
</evidence>
<accession>A0ABU4A188</accession>
<feature type="transmembrane region" description="Helical" evidence="1">
    <location>
        <begin position="387"/>
        <end position="406"/>
    </location>
</feature>
<dbReference type="InterPro" id="IPR001036">
    <property type="entry name" value="Acrflvin-R"/>
</dbReference>
<dbReference type="PANTHER" id="PTHR32063:SF4">
    <property type="entry name" value="SLR6043 PROTEIN"/>
    <property type="match status" value="1"/>
</dbReference>
<feature type="transmembrane region" description="Helical" evidence="1">
    <location>
        <begin position="360"/>
        <end position="381"/>
    </location>
</feature>
<dbReference type="PANTHER" id="PTHR32063">
    <property type="match status" value="1"/>
</dbReference>
<evidence type="ECO:0000256" key="1">
    <source>
        <dbReference type="SAM" id="Phobius"/>
    </source>
</evidence>
<dbReference type="SUPFAM" id="SSF82714">
    <property type="entry name" value="Multidrug efflux transporter AcrB TolC docking domain, DN and DC subdomains"/>
    <property type="match status" value="2"/>
</dbReference>
<feature type="transmembrane region" description="Helical" evidence="1">
    <location>
        <begin position="473"/>
        <end position="497"/>
    </location>
</feature>
<feature type="transmembrane region" description="Helical" evidence="1">
    <location>
        <begin position="885"/>
        <end position="902"/>
    </location>
</feature>
<sequence length="1060" mass="112992">MLARLVHFALAQRVLVLALAALLVVLGVRAGRDIPLDVFPEFAPPMVEIQTEAPGLSTEEVESLVTVPIETAVNGVPGLMTLRSKSVLGLSSVQILFERGSDVLRARQMVGERIAQVQPRLPIAARQPVLMPPLSSTSRAMKIGLSSAKLDQMQLSELVRWTIRPRLMAVQGVANVAVWGQRDRQLQVLVDPDRLRAAGVTLAEVRAAAGDAVLVGGGGFVDTPNQRLAVQQAGTVQTAADLAQAIVKQAGEAPVRIGDVARVVDGFNAPIGNAIIDDGPGIMLIVEKQPTANTLELTRAVESALGELKPGLRDVKVDTTIFRPATFIERSIDNLTRALLIGCALVAIVLFLFTRDWRQATISLVAIPLSLLGAGLVLLWSGATINVMVIAGLVIALGEVVDDAIIDVENIARRLRLNRELAEPRPAFEVVLAASLEVRSAVVFASLIVMLVFLPIFFLGGLAGTFFQPLAVAYVLAIGTSLLVALTVTPAMCLLLLPNAPLTTERDTRFVAGLKRRYVGFLPRVVGRPTLAVGIVAGGLLLAGVGYATFKDQFLPDFRETDFLMHFVEKPGTSIEAMDRITIRASKELRAIPGVRNFGAHIGRAEAADEVVGPNFTELWISLDESVDYDASVKRIKEVVEGYPGLYRDVLTYLRERIKEVLTGAGATIVVRIYGPDQDELRAAGARVRDALGGVQGLSDLKLESQVLVPQIRVRPRPDELARLGLTAGEVRRQAQTLVAQQKVGEIYREQRAFDVAVWGEPAVRNNIHALRDLMIQAPTAGSMAPGAGSALPATGGASSGSAAGLGAPVRLGDIADIEIVPAPNEVKRENGQRRLDVTMNVAGADLGTVARSVEAAVAKVPFATGYHPHVLGEYAALKESRQRLWTTGALCLVGILLLVWIEFRSRRITALVGVSLPFALVGGVVAVALTGGVLSLGSLVGFVTVIGIAARNGIMLLSHYQHLERHEGMVFGRELVMRGAEERLVPILMTAACAGLALVPLIVAGNAPGHEIEHPMAIVILGGLISSTALNLLLLPALYARYGEERPAPPAPAHREALA</sequence>
<keyword evidence="3" id="KW-1185">Reference proteome</keyword>
<feature type="transmembrane region" description="Helical" evidence="1">
    <location>
        <begin position="525"/>
        <end position="550"/>
    </location>
</feature>
<dbReference type="Gene3D" id="3.30.70.1320">
    <property type="entry name" value="Multidrug efflux transporter AcrB pore domain like"/>
    <property type="match status" value="1"/>
</dbReference>
<dbReference type="Gene3D" id="3.30.70.1440">
    <property type="entry name" value="Multidrug efflux transporter AcrB pore domain"/>
    <property type="match status" value="1"/>
</dbReference>
<evidence type="ECO:0000313" key="2">
    <source>
        <dbReference type="EMBL" id="MDV5825533.1"/>
    </source>
</evidence>
<dbReference type="SUPFAM" id="SSF82693">
    <property type="entry name" value="Multidrug efflux transporter AcrB pore domain, PN1, PN2, PC1 and PC2 subdomains"/>
    <property type="match status" value="2"/>
</dbReference>
<dbReference type="SUPFAM" id="SSF82866">
    <property type="entry name" value="Multidrug efflux transporter AcrB transmembrane domain"/>
    <property type="match status" value="2"/>
</dbReference>
<dbReference type="Pfam" id="PF00873">
    <property type="entry name" value="ACR_tran"/>
    <property type="match status" value="1"/>
</dbReference>